<gene>
    <name evidence="16" type="primary">nnr</name>
    <name evidence="12" type="synonym">nnrD</name>
    <name evidence="16" type="ORF">NCTC10951_02939</name>
</gene>
<comment type="subunit">
    <text evidence="12">Homotetramer.</text>
</comment>
<evidence type="ECO:0000256" key="11">
    <source>
        <dbReference type="ARBA" id="ARBA00049209"/>
    </source>
</evidence>
<feature type="compositionally biased region" description="Low complexity" evidence="13">
    <location>
        <begin position="87"/>
        <end position="105"/>
    </location>
</feature>
<dbReference type="OrthoDB" id="9806925at2"/>
<evidence type="ECO:0000256" key="8">
    <source>
        <dbReference type="ARBA" id="ARBA00023239"/>
    </source>
</evidence>
<dbReference type="PROSITE" id="PS01050">
    <property type="entry name" value="YJEF_C_2"/>
    <property type="match status" value="1"/>
</dbReference>
<dbReference type="Pfam" id="PF01256">
    <property type="entry name" value="Carb_kinase"/>
    <property type="match status" value="2"/>
</dbReference>
<comment type="function">
    <text evidence="9">Bifunctional enzyme that catalyzes the epimerization of the S- and R-forms of NAD(P)HX and the dehydration of the S-form of NAD(P)HX at the expense of ADP, which is converted to AMP. This allows the repair of both epimers of NAD(P)HX, a damaged form of NAD(P)H that is a result of enzymatic or heat-dependent hydration.</text>
</comment>
<comment type="catalytic activity">
    <reaction evidence="11 12">
        <text>(6S)-NADPHX + ADP = AMP + phosphate + NADPH + H(+)</text>
        <dbReference type="Rhea" id="RHEA:32235"/>
        <dbReference type="ChEBI" id="CHEBI:15378"/>
        <dbReference type="ChEBI" id="CHEBI:43474"/>
        <dbReference type="ChEBI" id="CHEBI:57783"/>
        <dbReference type="ChEBI" id="CHEBI:64076"/>
        <dbReference type="ChEBI" id="CHEBI:456215"/>
        <dbReference type="ChEBI" id="CHEBI:456216"/>
        <dbReference type="EC" id="4.2.1.136"/>
    </reaction>
</comment>
<dbReference type="GO" id="GO:0052855">
    <property type="term" value="F:ADP-dependent NAD(P)H-hydrate dehydratase activity"/>
    <property type="evidence" value="ECO:0007669"/>
    <property type="project" value="UniProtKB-UniRule"/>
</dbReference>
<feature type="binding site" evidence="12">
    <location>
        <position position="350"/>
    </location>
    <ligand>
        <name>(6S)-NADPHX</name>
        <dbReference type="ChEBI" id="CHEBI:64076"/>
    </ligand>
</feature>
<protein>
    <recommendedName>
        <fullName evidence="12">ADP-dependent (S)-NAD(P)H-hydrate dehydratase</fullName>
        <ecNumber evidence="12">4.2.1.136</ecNumber>
    </recommendedName>
    <alternativeName>
        <fullName evidence="12">ADP-dependent NAD(P)HX dehydratase</fullName>
    </alternativeName>
</protein>
<keyword evidence="7 12" id="KW-0520">NAD</keyword>
<dbReference type="CDD" id="cd01171">
    <property type="entry name" value="YXKO-related"/>
    <property type="match status" value="1"/>
</dbReference>
<feature type="region of interest" description="Disordered" evidence="13">
    <location>
        <begin position="1"/>
        <end position="22"/>
    </location>
</feature>
<dbReference type="AlphaFoldDB" id="A0A448PQ44"/>
<dbReference type="Pfam" id="PF03853">
    <property type="entry name" value="YjeF_N"/>
    <property type="match status" value="1"/>
</dbReference>
<comment type="catalytic activity">
    <reaction evidence="10 12">
        <text>(6S)-NADHX + ADP = AMP + phosphate + NADH + H(+)</text>
        <dbReference type="Rhea" id="RHEA:32223"/>
        <dbReference type="ChEBI" id="CHEBI:15378"/>
        <dbReference type="ChEBI" id="CHEBI:43474"/>
        <dbReference type="ChEBI" id="CHEBI:57945"/>
        <dbReference type="ChEBI" id="CHEBI:64074"/>
        <dbReference type="ChEBI" id="CHEBI:456215"/>
        <dbReference type="ChEBI" id="CHEBI:456216"/>
        <dbReference type="EC" id="4.2.1.136"/>
    </reaction>
</comment>
<comment type="function">
    <text evidence="12">Catalyzes the dehydration of the S-form of NAD(P)HX at the expense of ADP, which is converted to AMP. Together with NAD(P)HX epimerase, which catalyzes the epimerization of the S- and R-forms, the enzyme allows the repair of both epimers of NAD(P)HX, a damaged form of NAD(P)H that is a result of enzymatic or heat-dependent hydration.</text>
</comment>
<dbReference type="InterPro" id="IPR017953">
    <property type="entry name" value="Carbohydrate_kinase_pred_CS"/>
</dbReference>
<feature type="binding site" evidence="12">
    <location>
        <position position="568"/>
    </location>
    <ligand>
        <name>AMP</name>
        <dbReference type="ChEBI" id="CHEBI:456215"/>
    </ligand>
</feature>
<evidence type="ECO:0000256" key="5">
    <source>
        <dbReference type="ARBA" id="ARBA00022840"/>
    </source>
</evidence>
<evidence type="ECO:0000256" key="7">
    <source>
        <dbReference type="ARBA" id="ARBA00023027"/>
    </source>
</evidence>
<name>A0A448PQ44_ACTVI</name>
<sequence>MGQVSDLNDFTRSDDVTDPTTCAWPAQEVAAAEAPATAGTDRYMRAAAHAVARAALRELRQGPIVPGTVTAPARPTIAPFSSISPAGPVATPTSPVSPATPTGTSADGGGAQVGPGWIAGAPVLLLVGGGHNGADTLLAGGLLSHNGCAVSAVLATEHPHPVALEEARSHGVTVYGAGYRSEDGADQDSAEAVAAVEAFLARGGLVLDGLTGIGATGPLRPDAAALIAPLLAAGEPGRRPLRVIAVDLPSGTGVDDGTVDGPVLAADRTVTFTCLKGCLCLPPARHLCGVVEVVPLGLPVPPSRPIARRPVDGGLGDYLTRAVPEPGTSDHKYTRGVVGLWAGSESYPGAAVLAASGAVRAGAGMVRLAAPRRVEDLVLAARPEVVPTAGRSQALVLGPGVDPADTTRADELRDLLRLTLVPAHGSRAGRGVDEAGSGGRTGERTIGPAAGTAPTGPPTVVDAGALSILADLLTEDLSCTPLHVLTPHAGEAAALLEALTGPEALAGTTRRWQRERVEAHPAHAARELSRLSGATVLLKGATTLIAAPDRPLISVDCGPCWMATAGSGDVLAGVLGAVLAGAAARWEQESADVVPAPPGDSLLDFLLDSVAAGVRLHALAGAYAAAIPQGAGGVGTGGHPIAALDIATALGPARLELNWLQAVPHH</sequence>
<dbReference type="InterPro" id="IPR004443">
    <property type="entry name" value="YjeF_N_dom"/>
</dbReference>
<comment type="similarity">
    <text evidence="3">In the C-terminal section; belongs to the NnrD/CARKD family.</text>
</comment>
<dbReference type="EMBL" id="LR134477">
    <property type="protein sequence ID" value="VEI18857.1"/>
    <property type="molecule type" value="Genomic_DNA"/>
</dbReference>
<comment type="cofactor">
    <cofactor evidence="1">
        <name>K(+)</name>
        <dbReference type="ChEBI" id="CHEBI:29103"/>
    </cofactor>
</comment>
<keyword evidence="5 12" id="KW-0067">ATP-binding</keyword>
<dbReference type="InterPro" id="IPR029056">
    <property type="entry name" value="Ribokinase-like"/>
</dbReference>
<evidence type="ECO:0000256" key="9">
    <source>
        <dbReference type="ARBA" id="ARBA00025153"/>
    </source>
</evidence>
<evidence type="ECO:0000256" key="10">
    <source>
        <dbReference type="ARBA" id="ARBA00048238"/>
    </source>
</evidence>
<feature type="domain" description="YjeF C-terminal" evidence="14">
    <location>
        <begin position="315"/>
        <end position="657"/>
    </location>
</feature>
<keyword evidence="6 12" id="KW-0521">NADP</keyword>
<dbReference type="Proteomes" id="UP000268658">
    <property type="component" value="Chromosome"/>
</dbReference>
<dbReference type="SUPFAM" id="SSF64153">
    <property type="entry name" value="YjeF N-terminal domain-like"/>
    <property type="match status" value="1"/>
</dbReference>
<dbReference type="PANTHER" id="PTHR12592:SF0">
    <property type="entry name" value="ATP-DEPENDENT (S)-NAD(P)H-HYDRATE DEHYDRATASE"/>
    <property type="match status" value="1"/>
</dbReference>
<evidence type="ECO:0000313" key="17">
    <source>
        <dbReference type="Proteomes" id="UP000268658"/>
    </source>
</evidence>
<feature type="binding site" evidence="12">
    <location>
        <position position="569"/>
    </location>
    <ligand>
        <name>(6S)-NADPHX</name>
        <dbReference type="ChEBI" id="CHEBI:64076"/>
    </ligand>
</feature>
<dbReference type="GO" id="GO:0046496">
    <property type="term" value="P:nicotinamide nucleotide metabolic process"/>
    <property type="evidence" value="ECO:0007669"/>
    <property type="project" value="UniProtKB-UniRule"/>
</dbReference>
<dbReference type="InterPro" id="IPR000631">
    <property type="entry name" value="CARKD"/>
</dbReference>
<evidence type="ECO:0000256" key="12">
    <source>
        <dbReference type="HAMAP-Rule" id="MF_01965"/>
    </source>
</evidence>
<dbReference type="PROSITE" id="PS51383">
    <property type="entry name" value="YJEF_C_3"/>
    <property type="match status" value="1"/>
</dbReference>
<evidence type="ECO:0000313" key="16">
    <source>
        <dbReference type="EMBL" id="VEI18857.1"/>
    </source>
</evidence>
<evidence type="ECO:0000256" key="6">
    <source>
        <dbReference type="ARBA" id="ARBA00022857"/>
    </source>
</evidence>
<dbReference type="RefSeq" id="WP_126415215.1">
    <property type="nucleotide sequence ID" value="NZ_JASPER010000038.1"/>
</dbReference>
<feature type="binding site" evidence="12">
    <location>
        <position position="400"/>
    </location>
    <ligand>
        <name>(6S)-NADPHX</name>
        <dbReference type="ChEBI" id="CHEBI:64076"/>
    </ligand>
</feature>
<evidence type="ECO:0000259" key="14">
    <source>
        <dbReference type="PROSITE" id="PS51383"/>
    </source>
</evidence>
<keyword evidence="8 12" id="KW-0456">Lyase</keyword>
<accession>A0A448PQ44</accession>
<proteinExistence type="inferred from homology"/>
<evidence type="ECO:0000256" key="2">
    <source>
        <dbReference type="ARBA" id="ARBA00006001"/>
    </source>
</evidence>
<dbReference type="GO" id="GO:0005524">
    <property type="term" value="F:ATP binding"/>
    <property type="evidence" value="ECO:0007669"/>
    <property type="project" value="UniProtKB-KW"/>
</dbReference>
<feature type="binding site" evidence="12">
    <location>
        <position position="488"/>
    </location>
    <ligand>
        <name>(6S)-NADPHX</name>
        <dbReference type="ChEBI" id="CHEBI:64076"/>
    </ligand>
</feature>
<dbReference type="PANTHER" id="PTHR12592">
    <property type="entry name" value="ATP-DEPENDENT (S)-NAD(P)H-HYDRATE DEHYDRATASE FAMILY MEMBER"/>
    <property type="match status" value="1"/>
</dbReference>
<organism evidence="16 17">
    <name type="scientific">Actinomyces viscosus</name>
    <dbReference type="NCBI Taxonomy" id="1656"/>
    <lineage>
        <taxon>Bacteria</taxon>
        <taxon>Bacillati</taxon>
        <taxon>Actinomycetota</taxon>
        <taxon>Actinomycetes</taxon>
        <taxon>Actinomycetales</taxon>
        <taxon>Actinomycetaceae</taxon>
        <taxon>Actinomyces</taxon>
    </lineage>
</organism>
<evidence type="ECO:0000256" key="3">
    <source>
        <dbReference type="ARBA" id="ARBA00009524"/>
    </source>
</evidence>
<feature type="domain" description="YjeF N-terminal" evidence="15">
    <location>
        <begin position="24"/>
        <end position="304"/>
    </location>
</feature>
<evidence type="ECO:0000256" key="4">
    <source>
        <dbReference type="ARBA" id="ARBA00022741"/>
    </source>
</evidence>
<keyword evidence="4 12" id="KW-0547">Nucleotide-binding</keyword>
<reference evidence="16 17" key="1">
    <citation type="submission" date="2018-12" db="EMBL/GenBank/DDBJ databases">
        <authorList>
            <consortium name="Pathogen Informatics"/>
        </authorList>
    </citation>
    <scope>NUCLEOTIDE SEQUENCE [LARGE SCALE GENOMIC DNA]</scope>
    <source>
        <strain evidence="16 17">NCTC10951</strain>
    </source>
</reference>
<dbReference type="EC" id="4.2.1.136" evidence="12"/>
<dbReference type="Gene3D" id="3.40.1190.20">
    <property type="match status" value="1"/>
</dbReference>
<dbReference type="GO" id="GO:0052856">
    <property type="term" value="F:NAD(P)HX epimerase activity"/>
    <property type="evidence" value="ECO:0007669"/>
    <property type="project" value="TreeGrafter"/>
</dbReference>
<dbReference type="InterPro" id="IPR036652">
    <property type="entry name" value="YjeF_N_dom_sf"/>
</dbReference>
<evidence type="ECO:0000256" key="1">
    <source>
        <dbReference type="ARBA" id="ARBA00001958"/>
    </source>
</evidence>
<evidence type="ECO:0000256" key="13">
    <source>
        <dbReference type="SAM" id="MobiDB-lite"/>
    </source>
</evidence>
<comment type="similarity">
    <text evidence="2">In the N-terminal section; belongs to the NnrE/AIBP family.</text>
</comment>
<feature type="binding site" evidence="12">
    <location>
        <begin position="539"/>
        <end position="543"/>
    </location>
    <ligand>
        <name>AMP</name>
        <dbReference type="ChEBI" id="CHEBI:456215"/>
    </ligand>
</feature>
<evidence type="ECO:0000259" key="15">
    <source>
        <dbReference type="PROSITE" id="PS51385"/>
    </source>
</evidence>
<comment type="cofactor">
    <cofactor evidence="12">
        <name>Mg(2+)</name>
        <dbReference type="ChEBI" id="CHEBI:18420"/>
    </cofactor>
</comment>
<dbReference type="SUPFAM" id="SSF53613">
    <property type="entry name" value="Ribokinase-like"/>
    <property type="match status" value="1"/>
</dbReference>
<comment type="similarity">
    <text evidence="12">Belongs to the NnrD/CARKD family.</text>
</comment>
<dbReference type="GO" id="GO:0110051">
    <property type="term" value="P:metabolite repair"/>
    <property type="evidence" value="ECO:0007669"/>
    <property type="project" value="TreeGrafter"/>
</dbReference>
<feature type="region of interest" description="Disordered" evidence="13">
    <location>
        <begin position="79"/>
        <end position="107"/>
    </location>
</feature>
<dbReference type="HAMAP" id="MF_01965">
    <property type="entry name" value="NADHX_dehydratase"/>
    <property type="match status" value="1"/>
</dbReference>
<dbReference type="KEGG" id="avc:NCTC10951_02939"/>
<dbReference type="Gene3D" id="3.40.50.10260">
    <property type="entry name" value="YjeF N-terminal domain"/>
    <property type="match status" value="1"/>
</dbReference>
<feature type="region of interest" description="Disordered" evidence="13">
    <location>
        <begin position="426"/>
        <end position="457"/>
    </location>
</feature>
<dbReference type="PROSITE" id="PS51385">
    <property type="entry name" value="YJEF_N"/>
    <property type="match status" value="1"/>
</dbReference>